<feature type="transmembrane region" description="Helical" evidence="2">
    <location>
        <begin position="32"/>
        <end position="53"/>
    </location>
</feature>
<dbReference type="InterPro" id="IPR037185">
    <property type="entry name" value="EmrE-like"/>
</dbReference>
<dbReference type="Pfam" id="PF00892">
    <property type="entry name" value="EamA"/>
    <property type="match status" value="2"/>
</dbReference>
<dbReference type="InterPro" id="IPR000620">
    <property type="entry name" value="EamA_dom"/>
</dbReference>
<accession>A0A7Y9E670</accession>
<feature type="domain" description="EamA" evidence="3">
    <location>
        <begin position="2"/>
        <end position="131"/>
    </location>
</feature>
<reference evidence="4 5" key="1">
    <citation type="submission" date="2020-07" db="EMBL/GenBank/DDBJ databases">
        <title>Sequencing the genomes of 1000 actinobacteria strains.</title>
        <authorList>
            <person name="Klenk H.-P."/>
        </authorList>
    </citation>
    <scope>NUCLEOTIDE SEQUENCE [LARGE SCALE GENOMIC DNA]</scope>
    <source>
        <strain evidence="4 5">DSM 21350</strain>
    </source>
</reference>
<organism evidence="4 5">
    <name type="scientific">Nocardioides panaciterrulae</name>
    <dbReference type="NCBI Taxonomy" id="661492"/>
    <lineage>
        <taxon>Bacteria</taxon>
        <taxon>Bacillati</taxon>
        <taxon>Actinomycetota</taxon>
        <taxon>Actinomycetes</taxon>
        <taxon>Propionibacteriales</taxon>
        <taxon>Nocardioidaceae</taxon>
        <taxon>Nocardioides</taxon>
    </lineage>
</organism>
<evidence type="ECO:0000259" key="3">
    <source>
        <dbReference type="Pfam" id="PF00892"/>
    </source>
</evidence>
<name>A0A7Y9E670_9ACTN</name>
<evidence type="ECO:0000313" key="4">
    <source>
        <dbReference type="EMBL" id="NYD41581.1"/>
    </source>
</evidence>
<feature type="transmembrane region" description="Helical" evidence="2">
    <location>
        <begin position="174"/>
        <end position="196"/>
    </location>
</feature>
<feature type="transmembrane region" description="Helical" evidence="2">
    <location>
        <begin position="202"/>
        <end position="222"/>
    </location>
</feature>
<proteinExistence type="inferred from homology"/>
<keyword evidence="5" id="KW-1185">Reference proteome</keyword>
<dbReference type="RefSeq" id="WP_179663308.1">
    <property type="nucleotide sequence ID" value="NZ_JACCBG010000001.1"/>
</dbReference>
<feature type="transmembrane region" description="Helical" evidence="2">
    <location>
        <begin position="257"/>
        <end position="275"/>
    </location>
</feature>
<keyword evidence="2" id="KW-0472">Membrane</keyword>
<feature type="transmembrane region" description="Helical" evidence="2">
    <location>
        <begin position="60"/>
        <end position="81"/>
    </location>
</feature>
<keyword evidence="2" id="KW-1133">Transmembrane helix</keyword>
<feature type="transmembrane region" description="Helical" evidence="2">
    <location>
        <begin position="229"/>
        <end position="251"/>
    </location>
</feature>
<comment type="caution">
    <text evidence="4">The sequence shown here is derived from an EMBL/GenBank/DDBJ whole genome shotgun (WGS) entry which is preliminary data.</text>
</comment>
<dbReference type="SUPFAM" id="SSF103481">
    <property type="entry name" value="Multidrug resistance efflux transporter EmrE"/>
    <property type="match status" value="2"/>
</dbReference>
<protein>
    <submittedName>
        <fullName evidence="4">Drug/metabolite transporter (DMT)-like permease</fullName>
    </submittedName>
</protein>
<comment type="similarity">
    <text evidence="1">Belongs to the EamA transporter family.</text>
</comment>
<gene>
    <name evidence="4" type="ORF">BJZ21_001664</name>
</gene>
<sequence length="276" mass="27058">MSILLSLLSAMSYGLSDFVGGVTAKRTSPWSVAFVAALGGAVLVACLALVVGGSPGPADYAWGAVAGLGNGFGTAFLYRGLSSGRMGVVAPVSGVGAATLPVVVGVLTGERPGALVWLGVLAALPGIWLVAREPATGPAPVGSGVTDGVLAGLGFGSLFAALAQVPEEAGFLPLALNQLVAALTIAVVAALLGATWVPRDRLALGGLVSGLLGAVATASFLVATHGGYLTVTAVIASLYPAFTVLLAASVLREHVHRAQALGLGLCVVAVSLVATG</sequence>
<feature type="transmembrane region" description="Helical" evidence="2">
    <location>
        <begin position="143"/>
        <end position="162"/>
    </location>
</feature>
<dbReference type="GO" id="GO:0016020">
    <property type="term" value="C:membrane"/>
    <property type="evidence" value="ECO:0007669"/>
    <property type="project" value="InterPro"/>
</dbReference>
<dbReference type="EMBL" id="JACCBG010000001">
    <property type="protein sequence ID" value="NYD41581.1"/>
    <property type="molecule type" value="Genomic_DNA"/>
</dbReference>
<evidence type="ECO:0000256" key="1">
    <source>
        <dbReference type="ARBA" id="ARBA00007362"/>
    </source>
</evidence>
<feature type="transmembrane region" description="Helical" evidence="2">
    <location>
        <begin position="87"/>
        <end position="107"/>
    </location>
</feature>
<evidence type="ECO:0000256" key="2">
    <source>
        <dbReference type="SAM" id="Phobius"/>
    </source>
</evidence>
<dbReference type="AlphaFoldDB" id="A0A7Y9E670"/>
<dbReference type="Proteomes" id="UP000535511">
    <property type="component" value="Unassembled WGS sequence"/>
</dbReference>
<keyword evidence="2" id="KW-0812">Transmembrane</keyword>
<evidence type="ECO:0000313" key="5">
    <source>
        <dbReference type="Proteomes" id="UP000535511"/>
    </source>
</evidence>
<feature type="transmembrane region" description="Helical" evidence="2">
    <location>
        <begin position="114"/>
        <end position="131"/>
    </location>
</feature>
<feature type="domain" description="EamA" evidence="3">
    <location>
        <begin position="148"/>
        <end position="274"/>
    </location>
</feature>